<sequence length="87" mass="10044">MSDTTPCARQLELLSFMLDELFFVEYDMLKFPSAFIVGTTIHMEYEMLKFPTSFIVAANLYSKDRTLQCPTMDQDVRGAYKLLLAET</sequence>
<evidence type="ECO:0000313" key="2">
    <source>
        <dbReference type="Proteomes" id="UP000824120"/>
    </source>
</evidence>
<dbReference type="Proteomes" id="UP000824120">
    <property type="component" value="Chromosome 1"/>
</dbReference>
<dbReference type="AlphaFoldDB" id="A0A9J6AZ15"/>
<dbReference type="EMBL" id="JACXVP010000001">
    <property type="protein sequence ID" value="KAG5629665.1"/>
    <property type="molecule type" value="Genomic_DNA"/>
</dbReference>
<reference evidence="1 2" key="1">
    <citation type="submission" date="2020-09" db="EMBL/GenBank/DDBJ databases">
        <title>De no assembly of potato wild relative species, Solanum commersonii.</title>
        <authorList>
            <person name="Cho K."/>
        </authorList>
    </citation>
    <scope>NUCLEOTIDE SEQUENCE [LARGE SCALE GENOMIC DNA]</scope>
    <source>
        <strain evidence="1">LZ3.2</strain>
        <tissue evidence="1">Leaf</tissue>
    </source>
</reference>
<gene>
    <name evidence="1" type="ORF">H5410_001382</name>
</gene>
<evidence type="ECO:0000313" key="1">
    <source>
        <dbReference type="EMBL" id="KAG5629665.1"/>
    </source>
</evidence>
<organism evidence="1 2">
    <name type="scientific">Solanum commersonii</name>
    <name type="common">Commerson's wild potato</name>
    <name type="synonym">Commerson's nightshade</name>
    <dbReference type="NCBI Taxonomy" id="4109"/>
    <lineage>
        <taxon>Eukaryota</taxon>
        <taxon>Viridiplantae</taxon>
        <taxon>Streptophyta</taxon>
        <taxon>Embryophyta</taxon>
        <taxon>Tracheophyta</taxon>
        <taxon>Spermatophyta</taxon>
        <taxon>Magnoliopsida</taxon>
        <taxon>eudicotyledons</taxon>
        <taxon>Gunneridae</taxon>
        <taxon>Pentapetalae</taxon>
        <taxon>asterids</taxon>
        <taxon>lamiids</taxon>
        <taxon>Solanales</taxon>
        <taxon>Solanaceae</taxon>
        <taxon>Solanoideae</taxon>
        <taxon>Solaneae</taxon>
        <taxon>Solanum</taxon>
    </lineage>
</organism>
<name>A0A9J6AZ15_SOLCO</name>
<accession>A0A9J6AZ15</accession>
<protein>
    <submittedName>
        <fullName evidence="1">Uncharacterized protein</fullName>
    </submittedName>
</protein>
<comment type="caution">
    <text evidence="1">The sequence shown here is derived from an EMBL/GenBank/DDBJ whole genome shotgun (WGS) entry which is preliminary data.</text>
</comment>
<keyword evidence="2" id="KW-1185">Reference proteome</keyword>
<proteinExistence type="predicted"/>